<evidence type="ECO:0000313" key="6">
    <source>
        <dbReference type="Proteomes" id="UP001304461"/>
    </source>
</evidence>
<feature type="domain" description="ABC transporter" evidence="4">
    <location>
        <begin position="4"/>
        <end position="267"/>
    </location>
</feature>
<dbReference type="PROSITE" id="PS50893">
    <property type="entry name" value="ABC_TRANSPORTER_2"/>
    <property type="match status" value="1"/>
</dbReference>
<dbReference type="Gene3D" id="2.40.50.140">
    <property type="entry name" value="Nucleic acid-binding proteins"/>
    <property type="match status" value="1"/>
</dbReference>
<dbReference type="Gene3D" id="3.40.50.300">
    <property type="entry name" value="P-loop containing nucleotide triphosphate hydrolases"/>
    <property type="match status" value="1"/>
</dbReference>
<dbReference type="PANTHER" id="PTHR43875">
    <property type="entry name" value="MALTODEXTRIN IMPORT ATP-BINDING PROTEIN MSMX"/>
    <property type="match status" value="1"/>
</dbReference>
<evidence type="ECO:0000259" key="4">
    <source>
        <dbReference type="PROSITE" id="PS50893"/>
    </source>
</evidence>
<dbReference type="InterPro" id="IPR017871">
    <property type="entry name" value="ABC_transporter-like_CS"/>
</dbReference>
<organism evidence="5 6">
    <name type="scientific">Cyanobium gracile UHCC 0139</name>
    <dbReference type="NCBI Taxonomy" id="3110308"/>
    <lineage>
        <taxon>Bacteria</taxon>
        <taxon>Bacillati</taxon>
        <taxon>Cyanobacteriota</taxon>
        <taxon>Cyanophyceae</taxon>
        <taxon>Synechococcales</taxon>
        <taxon>Prochlorococcaceae</taxon>
        <taxon>Cyanobium</taxon>
    </lineage>
</organism>
<dbReference type="InterPro" id="IPR003439">
    <property type="entry name" value="ABC_transporter-like_ATP-bd"/>
</dbReference>
<evidence type="ECO:0000256" key="2">
    <source>
        <dbReference type="ARBA" id="ARBA00022741"/>
    </source>
</evidence>
<dbReference type="InterPro" id="IPR008995">
    <property type="entry name" value="Mo/tungstate-bd_C_term_dom"/>
</dbReference>
<dbReference type="RefSeq" id="WP_323306374.1">
    <property type="nucleotide sequence ID" value="NZ_JAYGHX010000011.1"/>
</dbReference>
<dbReference type="SMART" id="SM00382">
    <property type="entry name" value="AAA"/>
    <property type="match status" value="1"/>
</dbReference>
<keyword evidence="3 5" id="KW-0067">ATP-binding</keyword>
<dbReference type="Proteomes" id="UP001304461">
    <property type="component" value="Unassembled WGS sequence"/>
</dbReference>
<accession>A0ABU5RXC5</accession>
<dbReference type="SUPFAM" id="SSF52540">
    <property type="entry name" value="P-loop containing nucleoside triphosphate hydrolases"/>
    <property type="match status" value="1"/>
</dbReference>
<dbReference type="InterPro" id="IPR012340">
    <property type="entry name" value="NA-bd_OB-fold"/>
</dbReference>
<dbReference type="InterPro" id="IPR013611">
    <property type="entry name" value="Transp-assoc_OB_typ2"/>
</dbReference>
<keyword evidence="1" id="KW-0813">Transport</keyword>
<dbReference type="SUPFAM" id="SSF50331">
    <property type="entry name" value="MOP-like"/>
    <property type="match status" value="1"/>
</dbReference>
<evidence type="ECO:0000313" key="5">
    <source>
        <dbReference type="EMBL" id="MEA5392423.1"/>
    </source>
</evidence>
<keyword evidence="2" id="KW-0547">Nucleotide-binding</keyword>
<proteinExistence type="predicted"/>
<dbReference type="Pfam" id="PF08402">
    <property type="entry name" value="TOBE_2"/>
    <property type="match status" value="1"/>
</dbReference>
<dbReference type="Gene3D" id="2.40.50.100">
    <property type="match status" value="1"/>
</dbReference>
<dbReference type="InterPro" id="IPR027417">
    <property type="entry name" value="P-loop_NTPase"/>
</dbReference>
<dbReference type="InterPro" id="IPR003593">
    <property type="entry name" value="AAA+_ATPase"/>
</dbReference>
<dbReference type="PANTHER" id="PTHR43875:SF1">
    <property type="entry name" value="OSMOPROTECTIVE COMPOUNDS UPTAKE ATP-BINDING PROTEIN GGTA"/>
    <property type="match status" value="1"/>
</dbReference>
<dbReference type="InterPro" id="IPR047641">
    <property type="entry name" value="ABC_transpr_MalK/UgpC-like"/>
</dbReference>
<dbReference type="GO" id="GO:0005524">
    <property type="term" value="F:ATP binding"/>
    <property type="evidence" value="ECO:0007669"/>
    <property type="project" value="UniProtKB-KW"/>
</dbReference>
<dbReference type="Pfam" id="PF00005">
    <property type="entry name" value="ABC_tran"/>
    <property type="match status" value="1"/>
</dbReference>
<dbReference type="PROSITE" id="PS00211">
    <property type="entry name" value="ABC_TRANSPORTER_1"/>
    <property type="match status" value="1"/>
</dbReference>
<keyword evidence="6" id="KW-1185">Reference proteome</keyword>
<evidence type="ECO:0000256" key="3">
    <source>
        <dbReference type="ARBA" id="ARBA00022840"/>
    </source>
</evidence>
<gene>
    <name evidence="5" type="ORF">VB738_14260</name>
</gene>
<name>A0ABU5RXC5_9CYAN</name>
<sequence>MAEVRFEKVGKTYPPRRGGSPVEVLRQLDLHIQDGEFLVLVGPSGCGKSTLLRLLAGLEATTEGEIYVGDRPVSRLRPAQRDVAMVFQSYALYPHLSVADNIGFGLRRSRHRSLPQQLQDSLHRATRRLPAPLRIDSERERRIAARIDEVATTLELEPLLERRPKELSGGQKQRVALGRAIARQPAVFLMDEPLSNLDAKLRTGTRTQIVELQRRLGTTTLYVTHDQVEAMTMGHRIAVLNEGRLQQLGTPMQLYQWPSNLFVAQFIGSPAMNLLPVEVAGSAQLLLGGRRFPVEGPMADLLGDWIGHRITGGLRPEHLRLAPATNRNLAAEVSHCEALGNEQLVTCRLLDGSHLVLVRATPDQSVTVGQTVHLDVDPTGWRLFDGLGAALLPAEATMPPPRQEPQLPAISH</sequence>
<comment type="caution">
    <text evidence="5">The sequence shown here is derived from an EMBL/GenBank/DDBJ whole genome shotgun (WGS) entry which is preliminary data.</text>
</comment>
<protein>
    <submittedName>
        <fullName evidence="5">ATP-binding cassette domain-containing protein</fullName>
    </submittedName>
</protein>
<evidence type="ECO:0000256" key="1">
    <source>
        <dbReference type="ARBA" id="ARBA00022448"/>
    </source>
</evidence>
<dbReference type="EMBL" id="JAYGHX010000011">
    <property type="protein sequence ID" value="MEA5392423.1"/>
    <property type="molecule type" value="Genomic_DNA"/>
</dbReference>
<reference evidence="5 6" key="1">
    <citation type="submission" date="2023-12" db="EMBL/GenBank/DDBJ databases">
        <title>Baltic Sea Cyanobacteria.</title>
        <authorList>
            <person name="Delbaje E."/>
            <person name="Fewer D.P."/>
            <person name="Shishido T.K."/>
        </authorList>
    </citation>
    <scope>NUCLEOTIDE SEQUENCE [LARGE SCALE GENOMIC DNA]</scope>
    <source>
        <strain evidence="5 6">UHCC 0139</strain>
    </source>
</reference>